<dbReference type="PANTHER" id="PTHR24111">
    <property type="entry name" value="LEUCINE-RICH REPEAT-CONTAINING PROTEIN 34"/>
    <property type="match status" value="1"/>
</dbReference>
<keyword evidence="2" id="KW-0175">Coiled coil</keyword>
<keyword evidence="1" id="KW-0677">Repeat</keyword>
<keyword evidence="6" id="KW-1185">Reference proteome</keyword>
<feature type="region of interest" description="Disordered" evidence="3">
    <location>
        <begin position="1445"/>
        <end position="1465"/>
    </location>
</feature>
<accession>A0A0M0LPM9</accession>
<dbReference type="InterPro" id="IPR052201">
    <property type="entry name" value="LRR-containing_regulator"/>
</dbReference>
<dbReference type="InterPro" id="IPR009050">
    <property type="entry name" value="Globin-like_sf"/>
</dbReference>
<dbReference type="Proteomes" id="UP000037460">
    <property type="component" value="Unassembled WGS sequence"/>
</dbReference>
<feature type="domain" description="Globin" evidence="4">
    <location>
        <begin position="334"/>
        <end position="491"/>
    </location>
</feature>
<name>A0A0M0LPM9_9EUKA</name>
<protein>
    <recommendedName>
        <fullName evidence="4">Globin domain-containing protein</fullName>
    </recommendedName>
</protein>
<dbReference type="InterPro" id="IPR044399">
    <property type="entry name" value="Mb-like_M"/>
</dbReference>
<dbReference type="OrthoDB" id="120976at2759"/>
<organism evidence="5 6">
    <name type="scientific">Chrysochromulina tobinii</name>
    <dbReference type="NCBI Taxonomy" id="1460289"/>
    <lineage>
        <taxon>Eukaryota</taxon>
        <taxon>Haptista</taxon>
        <taxon>Haptophyta</taxon>
        <taxon>Prymnesiophyceae</taxon>
        <taxon>Prymnesiales</taxon>
        <taxon>Chrysochromulinaceae</taxon>
        <taxon>Chrysochromulina</taxon>
    </lineage>
</organism>
<dbReference type="PROSITE" id="PS01033">
    <property type="entry name" value="GLOBIN"/>
    <property type="match status" value="1"/>
</dbReference>
<evidence type="ECO:0000256" key="2">
    <source>
        <dbReference type="SAM" id="Coils"/>
    </source>
</evidence>
<evidence type="ECO:0000313" key="5">
    <source>
        <dbReference type="EMBL" id="KOO52941.1"/>
    </source>
</evidence>
<sequence length="1648" mass="179578">MVNSAWAVQSSTALVQLIESKAQAAYVAACETTAEGTPPPEAPVHISDPVDAALKLLMDEDILAAAGGANAAEDFVAVSTKLGTAYPHPALVKALQACATKPMLSLRGWQCDLPSLTALLVVLGKHPSIRSASFWQCGLNDRALTLLERALPASVESLAFEGTAAEGAAVEGLSTLPSVTSLALRCASLTSMPPPLADALRANETLTALSLFGNPLGDMGALELLEALRSHPTLLTLNLGRCGLTDTSAHAVLEMVSDPPKEDKDEEGEVPEAGAMCLNVAILPNRTLTALNLGYNRIGTEGRLALEAAQAASPGLARLELVGNPCLTCGPTAGLGAEPRRLIKASWAALAAREGGAEVVVAGVCAAALAQVPEALPIVGFPVAEGADTKEAPEFAGWEGLAPLGAIGASILGKLVAELDHPKRLRATLVSELGVVCASRGLTPGASFDKFGEALIAGISAALGSQLSEDAKTAWRDAYADAARPKKPGVKYDLTTCACLLSCFDFQQRGFVDRDDWKRGTEMMQLSEMGEDEGLWAKVLATYGGEIEGCVAIARLQDVVPMDPRISLMMRAMVASVATVEERLARQARRTADQGASRANRIILNMRRKIIEPVYHAWVELVSSKKRIGQRAAKAAFNGSLGRAWRQWSSVAEALAETRQRLRRFGARFVQQGLGRAWNAWLAVAEQRARMQAIGRRMRIQGLTRAFNAWVEKVGEGAAKQAQMRKALGRLVYRELIGCWEKWTGVAAAARRKATQLRKVARRFGHAREGAAFNSWLAVLAENRLMRKVLRRALHAGVGRAFGRWYECVEERIRLRELAMRIGRRMMNRVQAATFDSWYECIQVSIEKREATLRKAIVQIHYKWVAMCFGAWSGLSQGVTDRRSKALGGALGRMRMRAAALCFEAWAESYRRAGALRAKYATRFVAAGLGAAYRTWAETSRELKRLKSRLKKIAIRMARRVEVLVLTEWHAFVKEAHGYMRVALARWVNGELNVAFLRWHEHASGASRMRRLLRKSLGRYANALLSKCFVAWVGMAVAEVSRRETLTRSALTLLSGKRELLLKNRFVHWHDLVRGVKERRNGLLRKAILRLRNQQLLSGWNLWMEHHEACRGMRRAAIAWRQAAAARAFRSWVHKAESARRLRQLGTAVLARWRGGVLTKVFLAWASHIGSERTRREQSQLRALAALSGRYEMLMQLQFCAWREYARAAHHRRLELATKVFRRYANQAVTRCFLAWQALAASARQMSNDKMARALALLSDRNELLLRAAFVALRRAIAKQQDERQALVQKSLMRMKYGVLHAAFEEWRAAYLEAKRKRVAAGGGSGGGGAGFDRAAKAELAAARADAAHAAQQAAEQARRNDELQARITQLEALVLGMLPVLPPETPPAPAHAPVAPEPVPEPLPCVDLAPMFASLRGFGQVIGATLGAMHGLTQAVSEVRLASEVGGGTGSTGSRRGGRSWELSEVPPTATAGEAAAWVSNRLSVLESELHGQLDSALHTLRHSERTLEDGLRNVRVSQLGTLEVPLHPLPIGSVDAAASHILMSEVRSLQTQLATTRRELKDVIRTKAYRYEMAYMRTELHSFLFGGGPAGSAAAIGASELIHDTTVARQALLAADESRALSRALSRVDSESVTGGIEDEAAAGPR</sequence>
<dbReference type="SMART" id="SM00368">
    <property type="entry name" value="LRR_RI"/>
    <property type="match status" value="3"/>
</dbReference>
<comment type="caution">
    <text evidence="5">The sequence shown here is derived from an EMBL/GenBank/DDBJ whole genome shotgun (WGS) entry which is preliminary data.</text>
</comment>
<evidence type="ECO:0000259" key="4">
    <source>
        <dbReference type="PROSITE" id="PS01033"/>
    </source>
</evidence>
<gene>
    <name evidence="5" type="ORF">Ctob_012815</name>
</gene>
<dbReference type="Pfam" id="PF00042">
    <property type="entry name" value="Globin"/>
    <property type="match status" value="1"/>
</dbReference>
<feature type="coiled-coil region" evidence="2">
    <location>
        <begin position="1347"/>
        <end position="1374"/>
    </location>
</feature>
<dbReference type="PANTHER" id="PTHR24111:SF0">
    <property type="entry name" value="LEUCINE-RICH REPEAT-CONTAINING PROTEIN"/>
    <property type="match status" value="1"/>
</dbReference>
<evidence type="ECO:0000313" key="6">
    <source>
        <dbReference type="Proteomes" id="UP000037460"/>
    </source>
</evidence>
<evidence type="ECO:0000256" key="3">
    <source>
        <dbReference type="SAM" id="MobiDB-lite"/>
    </source>
</evidence>
<dbReference type="CDD" id="cd01040">
    <property type="entry name" value="Mb-like"/>
    <property type="match status" value="1"/>
</dbReference>
<dbReference type="Pfam" id="PF13516">
    <property type="entry name" value="LRR_6"/>
    <property type="match status" value="2"/>
</dbReference>
<evidence type="ECO:0000256" key="1">
    <source>
        <dbReference type="ARBA" id="ARBA00022737"/>
    </source>
</evidence>
<dbReference type="InterPro" id="IPR000971">
    <property type="entry name" value="Globin"/>
</dbReference>
<proteinExistence type="predicted"/>
<dbReference type="SUPFAM" id="SSF46458">
    <property type="entry name" value="Globin-like"/>
    <property type="match status" value="1"/>
</dbReference>
<dbReference type="Gene3D" id="3.80.10.10">
    <property type="entry name" value="Ribonuclease Inhibitor"/>
    <property type="match status" value="1"/>
</dbReference>
<dbReference type="GO" id="GO:0020037">
    <property type="term" value="F:heme binding"/>
    <property type="evidence" value="ECO:0007669"/>
    <property type="project" value="InterPro"/>
</dbReference>
<dbReference type="Gene3D" id="1.10.490.10">
    <property type="entry name" value="Globins"/>
    <property type="match status" value="1"/>
</dbReference>
<dbReference type="InterPro" id="IPR012292">
    <property type="entry name" value="Globin/Proto"/>
</dbReference>
<dbReference type="GO" id="GO:0019825">
    <property type="term" value="F:oxygen binding"/>
    <property type="evidence" value="ECO:0007669"/>
    <property type="project" value="InterPro"/>
</dbReference>
<dbReference type="InterPro" id="IPR032675">
    <property type="entry name" value="LRR_dom_sf"/>
</dbReference>
<dbReference type="SUPFAM" id="SSF52047">
    <property type="entry name" value="RNI-like"/>
    <property type="match status" value="1"/>
</dbReference>
<reference evidence="6" key="1">
    <citation type="journal article" date="2015" name="PLoS Genet.">
        <title>Genome Sequence and Transcriptome Analyses of Chrysochromulina tobin: Metabolic Tools for Enhanced Algal Fitness in the Prominent Order Prymnesiales (Haptophyceae).</title>
        <authorList>
            <person name="Hovde B.T."/>
            <person name="Deodato C.R."/>
            <person name="Hunsperger H.M."/>
            <person name="Ryken S.A."/>
            <person name="Yost W."/>
            <person name="Jha R.K."/>
            <person name="Patterson J."/>
            <person name="Monnat R.J. Jr."/>
            <person name="Barlow S.B."/>
            <person name="Starkenburg S.R."/>
            <person name="Cattolico R.A."/>
        </authorList>
    </citation>
    <scope>NUCLEOTIDE SEQUENCE</scope>
    <source>
        <strain evidence="6">CCMP291</strain>
    </source>
</reference>
<dbReference type="InterPro" id="IPR001611">
    <property type="entry name" value="Leu-rich_rpt"/>
</dbReference>
<dbReference type="EMBL" id="JWZX01000450">
    <property type="protein sequence ID" value="KOO52941.1"/>
    <property type="molecule type" value="Genomic_DNA"/>
</dbReference>